<keyword evidence="2" id="KW-1133">Transmembrane helix</keyword>
<feature type="region of interest" description="Disordered" evidence="1">
    <location>
        <begin position="1"/>
        <end position="83"/>
    </location>
</feature>
<feature type="compositionally biased region" description="Low complexity" evidence="1">
    <location>
        <begin position="36"/>
        <end position="50"/>
    </location>
</feature>
<evidence type="ECO:0008006" key="5">
    <source>
        <dbReference type="Google" id="ProtNLM"/>
    </source>
</evidence>
<evidence type="ECO:0000256" key="2">
    <source>
        <dbReference type="SAM" id="Phobius"/>
    </source>
</evidence>
<organism evidence="3 4">
    <name type="scientific">Stephanodiscus triporus</name>
    <dbReference type="NCBI Taxonomy" id="2934178"/>
    <lineage>
        <taxon>Eukaryota</taxon>
        <taxon>Sar</taxon>
        <taxon>Stramenopiles</taxon>
        <taxon>Ochrophyta</taxon>
        <taxon>Bacillariophyta</taxon>
        <taxon>Coscinodiscophyceae</taxon>
        <taxon>Thalassiosirophycidae</taxon>
        <taxon>Stephanodiscales</taxon>
        <taxon>Stephanodiscaceae</taxon>
        <taxon>Stephanodiscus</taxon>
    </lineage>
</organism>
<feature type="compositionally biased region" description="Basic and acidic residues" evidence="1">
    <location>
        <begin position="58"/>
        <end position="71"/>
    </location>
</feature>
<reference evidence="3 4" key="1">
    <citation type="submission" date="2024-10" db="EMBL/GenBank/DDBJ databases">
        <title>Updated reference genomes for cyclostephanoid diatoms.</title>
        <authorList>
            <person name="Roberts W.R."/>
            <person name="Alverson A.J."/>
        </authorList>
    </citation>
    <scope>NUCLEOTIDE SEQUENCE [LARGE SCALE GENOMIC DNA]</scope>
    <source>
        <strain evidence="3 4">AJA276-08</strain>
    </source>
</reference>
<proteinExistence type="predicted"/>
<dbReference type="AlphaFoldDB" id="A0ABD3PQD0"/>
<keyword evidence="2" id="KW-0472">Membrane</keyword>
<evidence type="ECO:0000256" key="1">
    <source>
        <dbReference type="SAM" id="MobiDB-lite"/>
    </source>
</evidence>
<accession>A0ABD3PQD0</accession>
<evidence type="ECO:0000313" key="3">
    <source>
        <dbReference type="EMBL" id="KAL3790122.1"/>
    </source>
</evidence>
<comment type="caution">
    <text evidence="3">The sequence shown here is derived from an EMBL/GenBank/DDBJ whole genome shotgun (WGS) entry which is preliminary data.</text>
</comment>
<dbReference type="InterPro" id="IPR021067">
    <property type="entry name" value="Glycosyltransferase"/>
</dbReference>
<protein>
    <recommendedName>
        <fullName evidence="5">Glycosyltransferase (GlcNAc)</fullName>
    </recommendedName>
</protein>
<keyword evidence="2" id="KW-0812">Transmembrane</keyword>
<dbReference type="Pfam" id="PF11397">
    <property type="entry name" value="GlcNAc"/>
    <property type="match status" value="2"/>
</dbReference>
<feature type="transmembrane region" description="Helical" evidence="2">
    <location>
        <begin position="89"/>
        <end position="113"/>
    </location>
</feature>
<dbReference type="PANTHER" id="PTHR34496">
    <property type="entry name" value="GLCNAC TRANSFERASE-RELATED"/>
    <property type="match status" value="1"/>
</dbReference>
<feature type="compositionally biased region" description="Basic residues" evidence="1">
    <location>
        <begin position="72"/>
        <end position="83"/>
    </location>
</feature>
<sequence>MRCSTRERSMNGSAEDSVFPRSGNGLEARSRKKKLSSSNGTGKSNGSDDGIYIVSDSGDSRRDAARSDRMAMRKHRVHRSRARKKSVPLNGLAFCLIAGVIFVMYLLVCLILFRNIPDGEAKGMRGLVKKTKEQVDRIRGKFRHPKKDLVTSQKGNNVEEIAVPDSPIADTIVLDSSEKIAVPKSPVPVGVWPVSIRDEDGIFEEIKHPGFDEGHNVLMSVPPFWANDPVAIHENKLMSRERALSIGTCITPDPKTGSSTRGDACPLNERTIFVAIASYRDYQCRDTVRSAFSAAAHPERIRVGVVDQIVVGEDGSCDVPHSPCSEDPNQPLCLYKNQIDVYQMEANLAVGPVFARHLGHRLYRGEYYYTQSDAHVTFTKGWDVDIISQIEATGDEMAVLSTYLTDIVGSIDPQSGLSLRKTRPIMCNTEYEGGGKEKYLRHLSQPESAPGIHGMPQLQPYWAAGYSFSRGHFVATVPYDLYQPMIFQGEEMSIGLRGFTIGYDYFAPERSVCFHHYAKLNPERNKVPHYWEHADKFKGKGIGAMKRLLGIVKMNPEVDQSEWNHAEEAKYGLGGARETSKFYKLFGINVKQKTTERHLCQFVQNKMHKMFMEHLREDGMGIDYSKIDYAWKDPRPNDP</sequence>
<keyword evidence="4" id="KW-1185">Reference proteome</keyword>
<gene>
    <name evidence="3" type="ORF">ACHAW5_007729</name>
</gene>
<dbReference type="PANTHER" id="PTHR34496:SF6">
    <property type="entry name" value="GLYCOSYLTRANSFERASE 2-LIKE DOMAIN-CONTAINING PROTEIN"/>
    <property type="match status" value="1"/>
</dbReference>
<dbReference type="EMBL" id="JALLAZ020000657">
    <property type="protein sequence ID" value="KAL3790122.1"/>
    <property type="molecule type" value="Genomic_DNA"/>
</dbReference>
<dbReference type="Proteomes" id="UP001530315">
    <property type="component" value="Unassembled WGS sequence"/>
</dbReference>
<evidence type="ECO:0000313" key="4">
    <source>
        <dbReference type="Proteomes" id="UP001530315"/>
    </source>
</evidence>
<name>A0ABD3PQD0_9STRA</name>